<dbReference type="GeneID" id="9385746"/>
<reference evidence="2 4" key="2">
    <citation type="journal article" date="2014" name="PLoS Genet.">
        <title>Phylogenetically driven sequencing of extremely halophilic archaea reveals strategies for static and dynamic osmo-response.</title>
        <authorList>
            <person name="Becker E.A."/>
            <person name="Seitzer P.M."/>
            <person name="Tritt A."/>
            <person name="Larsen D."/>
            <person name="Krusor M."/>
            <person name="Yao A.I."/>
            <person name="Wu D."/>
            <person name="Madern D."/>
            <person name="Eisen J.A."/>
            <person name="Darling A.E."/>
            <person name="Facciotti M.T."/>
        </authorList>
    </citation>
    <scope>NUCLEOTIDE SEQUENCE [LARGE SCALE GENOMIC DNA]</scope>
    <source>
        <strain evidence="2">B3</strain>
        <strain evidence="4">DSM 18796 / CECT 7217 / JCM 14584 / KCTC 4019 / B3</strain>
    </source>
</reference>
<keyword evidence="4" id="KW-1185">Reference proteome</keyword>
<organism evidence="1 3">
    <name type="scientific">Halalkalicoccus jeotgali (strain DSM 18796 / CECT 7217 / JCM 14584 / KCTC 4019 / B3)</name>
    <dbReference type="NCBI Taxonomy" id="795797"/>
    <lineage>
        <taxon>Archaea</taxon>
        <taxon>Methanobacteriati</taxon>
        <taxon>Methanobacteriota</taxon>
        <taxon>Stenosarchaea group</taxon>
        <taxon>Halobacteria</taxon>
        <taxon>Halobacteriales</taxon>
        <taxon>Halococcaceae</taxon>
        <taxon>Halalkalicoccus</taxon>
    </lineage>
</organism>
<dbReference type="HOGENOM" id="CLU_056313_0_0_2"/>
<accession>D8JD28</accession>
<sequence>MATEITTPTDASPSLSLSRRAFLASATVGITGGLAGCTDDAGSSGRGGISSSKRAAGGVGAGFAYQTPAITRKQATHIARTPDQFDAALDAATPDNLVIVWIPADAAIDYTGRSRRVSNAVIASSRSTSHAGGLLYSNDMGGTSSAYRGGEVDGVLKLGENSRMTGVRYRGPTSATWNHPLYPGYIPFGSGNAARREEYRSQRHSRGLSITAGSVRVDNCEIFGWSTQGISVNCPRSYGREREQSYPGIQNCSIHDCGLSGYGYGVEVNVGHPIIQRCFFNGCRHMIAGEGYPDCSYSVEGSFFGPAGSLFPLDMHNLAENIGGTTNPDDYRYRYRSGGLIRVLNCTVAFSHVINIAASSSLSAGGNPFAGNQTSAIGIGGLPAQGVVVQGCRFVHDGPGSAFTVGLLPRHAETDQYGLARWETKNNQFGLRADFPVGQP</sequence>
<dbReference type="KEGG" id="hje:HacjB3_19218"/>
<evidence type="ECO:0000313" key="1">
    <source>
        <dbReference type="EMBL" id="ADJ17181.1"/>
    </source>
</evidence>
<proteinExistence type="predicted"/>
<evidence type="ECO:0000313" key="3">
    <source>
        <dbReference type="Proteomes" id="UP000000390"/>
    </source>
</evidence>
<dbReference type="EMBL" id="AOHV01000006">
    <property type="protein sequence ID" value="ELY41165.1"/>
    <property type="molecule type" value="Genomic_DNA"/>
</dbReference>
<dbReference type="Proteomes" id="UP000000390">
    <property type="component" value="Plasmid 3"/>
</dbReference>
<dbReference type="SUPFAM" id="SSF51126">
    <property type="entry name" value="Pectin lyase-like"/>
    <property type="match status" value="1"/>
</dbReference>
<gene>
    <name evidence="1" type="ordered locus">HacjB3_19218</name>
    <name evidence="2" type="ORF">C497_01967</name>
</gene>
<dbReference type="AlphaFoldDB" id="D8JD28"/>
<keyword evidence="1" id="KW-0614">Plasmid</keyword>
<geneLocation type="plasmid" evidence="1 3">
    <name>3</name>
</geneLocation>
<evidence type="ECO:0008006" key="5">
    <source>
        <dbReference type="Google" id="ProtNLM"/>
    </source>
</evidence>
<protein>
    <recommendedName>
        <fullName evidence="5">Right handed beta helix domain-containing protein</fullName>
    </recommendedName>
</protein>
<dbReference type="InterPro" id="IPR012334">
    <property type="entry name" value="Pectin_lyas_fold"/>
</dbReference>
<reference evidence="1 3" key="1">
    <citation type="journal article" date="2010" name="J. Bacteriol.">
        <title>Complete genome sequence of Halalkalicoccus jeotgali B3(T), an extremely halophilic archaeon.</title>
        <authorList>
            <person name="Roh S.W."/>
            <person name="Nam Y.D."/>
            <person name="Nam S.H."/>
            <person name="Choi S.H."/>
            <person name="Park H.S."/>
            <person name="Bae J.W."/>
        </authorList>
    </citation>
    <scope>NUCLEOTIDE SEQUENCE [LARGE SCALE GENOMIC DNA]</scope>
    <source>
        <strain evidence="1">B3</strain>
        <strain evidence="3">DSM 18796 / CECT 7217 / JCM 14584 / KCTC 4019 / B3</strain>
        <plasmid evidence="3">3</plasmid>
    </source>
</reference>
<evidence type="ECO:0000313" key="2">
    <source>
        <dbReference type="EMBL" id="ELY41165.1"/>
    </source>
</evidence>
<dbReference type="EMBL" id="CP002065">
    <property type="protein sequence ID" value="ADJ17181.1"/>
    <property type="molecule type" value="Genomic_DNA"/>
</dbReference>
<dbReference type="OrthoDB" id="271979at2157"/>
<dbReference type="eggNOG" id="arCOG09176">
    <property type="taxonomic scope" value="Archaea"/>
</dbReference>
<evidence type="ECO:0000313" key="4">
    <source>
        <dbReference type="Proteomes" id="UP000011645"/>
    </source>
</evidence>
<name>D8JD28_HALJB</name>
<dbReference type="Gene3D" id="2.160.20.10">
    <property type="entry name" value="Single-stranded right-handed beta-helix, Pectin lyase-like"/>
    <property type="match status" value="1"/>
</dbReference>
<dbReference type="Proteomes" id="UP000011645">
    <property type="component" value="Unassembled WGS sequence"/>
</dbReference>
<dbReference type="PATRIC" id="fig|795797.18.peg.3717"/>
<dbReference type="RefSeq" id="WP_008414076.1">
    <property type="nucleotide sequence ID" value="NC_014300.1"/>
</dbReference>
<dbReference type="InterPro" id="IPR011050">
    <property type="entry name" value="Pectin_lyase_fold/virulence"/>
</dbReference>